<evidence type="ECO:0000313" key="5">
    <source>
        <dbReference type="WBParaSite" id="GPUH_0000078301-mRNA-1"/>
    </source>
</evidence>
<gene>
    <name evidence="3" type="ORF">GPUH_LOCUS783</name>
</gene>
<feature type="region of interest" description="Disordered" evidence="1">
    <location>
        <begin position="102"/>
        <end position="144"/>
    </location>
</feature>
<dbReference type="Proteomes" id="UP000271098">
    <property type="component" value="Unassembled WGS sequence"/>
</dbReference>
<organism evidence="5">
    <name type="scientific">Gongylonema pulchrum</name>
    <dbReference type="NCBI Taxonomy" id="637853"/>
    <lineage>
        <taxon>Eukaryota</taxon>
        <taxon>Metazoa</taxon>
        <taxon>Ecdysozoa</taxon>
        <taxon>Nematoda</taxon>
        <taxon>Chromadorea</taxon>
        <taxon>Rhabditida</taxon>
        <taxon>Spirurina</taxon>
        <taxon>Spiruromorpha</taxon>
        <taxon>Spiruroidea</taxon>
        <taxon>Gongylonematidae</taxon>
        <taxon>Gongylonema</taxon>
    </lineage>
</organism>
<sequence length="185" mass="21031">MIRLALVITALLEIAIKAERINLQTESKDMVTNRNDEKEEDKVNDIDEDEDGDDDDDGDDDNGISGKDDKRNGDLYPLLHDNKKRLLRFERAATQHAALTEEVVNKQGNDKGKHRSSKTKNMDNNGSGDGNDQSDYDDEDEGNDVQIFKPDNYFTIAANFFNLQNHPGIWHISYFGHGTHHPFKK</sequence>
<keyword evidence="4" id="KW-1185">Reference proteome</keyword>
<reference evidence="5" key="1">
    <citation type="submission" date="2016-06" db="UniProtKB">
        <authorList>
            <consortium name="WormBaseParasite"/>
        </authorList>
    </citation>
    <scope>IDENTIFICATION</scope>
</reference>
<name>A0A183CWE2_9BILA</name>
<dbReference type="WBParaSite" id="GPUH_0000078301-mRNA-1">
    <property type="protein sequence ID" value="GPUH_0000078301-mRNA-1"/>
    <property type="gene ID" value="GPUH_0000078301"/>
</dbReference>
<reference evidence="3 4" key="2">
    <citation type="submission" date="2018-11" db="EMBL/GenBank/DDBJ databases">
        <authorList>
            <consortium name="Pathogen Informatics"/>
        </authorList>
    </citation>
    <scope>NUCLEOTIDE SEQUENCE [LARGE SCALE GENOMIC DNA]</scope>
</reference>
<evidence type="ECO:0000313" key="3">
    <source>
        <dbReference type="EMBL" id="VDK28712.1"/>
    </source>
</evidence>
<dbReference type="EMBL" id="UYRT01000787">
    <property type="protein sequence ID" value="VDK28712.1"/>
    <property type="molecule type" value="Genomic_DNA"/>
</dbReference>
<protein>
    <submittedName>
        <fullName evidence="5">Secreted protein</fullName>
    </submittedName>
</protein>
<evidence type="ECO:0000256" key="1">
    <source>
        <dbReference type="SAM" id="MobiDB-lite"/>
    </source>
</evidence>
<dbReference type="AlphaFoldDB" id="A0A183CWE2"/>
<feature type="compositionally biased region" description="Basic and acidic residues" evidence="1">
    <location>
        <begin position="30"/>
        <end position="45"/>
    </location>
</feature>
<feature type="chain" id="PRO_5043138453" evidence="2">
    <location>
        <begin position="19"/>
        <end position="185"/>
    </location>
</feature>
<keyword evidence="2" id="KW-0732">Signal</keyword>
<proteinExistence type="predicted"/>
<feature type="region of interest" description="Disordered" evidence="1">
    <location>
        <begin position="30"/>
        <end position="76"/>
    </location>
</feature>
<evidence type="ECO:0000256" key="2">
    <source>
        <dbReference type="SAM" id="SignalP"/>
    </source>
</evidence>
<feature type="compositionally biased region" description="Acidic residues" evidence="1">
    <location>
        <begin position="132"/>
        <end position="143"/>
    </location>
</feature>
<evidence type="ECO:0000313" key="4">
    <source>
        <dbReference type="Proteomes" id="UP000271098"/>
    </source>
</evidence>
<accession>A0A183CWE2</accession>
<feature type="compositionally biased region" description="Acidic residues" evidence="1">
    <location>
        <begin position="46"/>
        <end position="62"/>
    </location>
</feature>
<feature type="signal peptide" evidence="2">
    <location>
        <begin position="1"/>
        <end position="18"/>
    </location>
</feature>